<reference evidence="7 8" key="1">
    <citation type="submission" date="2022-03" db="EMBL/GenBank/DDBJ databases">
        <title>Isotopic signatures of nitrous oxide derived from detoxification processes.</title>
        <authorList>
            <person name="Behrendt U."/>
            <person name="Buchen C."/>
            <person name="Well R."/>
            <person name="Ulrich A."/>
            <person name="Rohe L."/>
            <person name="Kolb S."/>
            <person name="Schloter M."/>
            <person name="Horn M.A."/>
            <person name="Augustin J."/>
        </authorList>
    </citation>
    <scope>NUCLEOTIDE SEQUENCE [LARGE SCALE GENOMIC DNA]</scope>
    <source>
        <strain evidence="7 8">S4-C24</strain>
    </source>
</reference>
<comment type="cofactor">
    <cofactor evidence="1 5">
        <name>Zn(2+)</name>
        <dbReference type="ChEBI" id="CHEBI:29105"/>
    </cofactor>
</comment>
<gene>
    <name evidence="7" type="ORF">MNQ99_15650</name>
</gene>
<dbReference type="SUPFAM" id="SSF50129">
    <property type="entry name" value="GroES-like"/>
    <property type="match status" value="1"/>
</dbReference>
<evidence type="ECO:0000256" key="1">
    <source>
        <dbReference type="ARBA" id="ARBA00001947"/>
    </source>
</evidence>
<dbReference type="PANTHER" id="PTHR42813">
    <property type="entry name" value="ZINC-TYPE ALCOHOL DEHYDROGENASE-LIKE"/>
    <property type="match status" value="1"/>
</dbReference>
<dbReference type="CDD" id="cd08287">
    <property type="entry name" value="FDH_like_ADH3"/>
    <property type="match status" value="1"/>
</dbReference>
<dbReference type="InterPro" id="IPR013154">
    <property type="entry name" value="ADH-like_N"/>
</dbReference>
<organism evidence="7 8">
    <name type="scientific">Arthrobacter sulfonylureivorans</name>
    <dbReference type="NCBI Taxonomy" id="2486855"/>
    <lineage>
        <taxon>Bacteria</taxon>
        <taxon>Bacillati</taxon>
        <taxon>Actinomycetota</taxon>
        <taxon>Actinomycetes</taxon>
        <taxon>Micrococcales</taxon>
        <taxon>Micrococcaceae</taxon>
        <taxon>Arthrobacter</taxon>
    </lineage>
</organism>
<dbReference type="PROSITE" id="PS00059">
    <property type="entry name" value="ADH_ZINC"/>
    <property type="match status" value="1"/>
</dbReference>
<dbReference type="Pfam" id="PF00107">
    <property type="entry name" value="ADH_zinc_N"/>
    <property type="match status" value="1"/>
</dbReference>
<accession>A0ABY3W5W5</accession>
<evidence type="ECO:0000259" key="6">
    <source>
        <dbReference type="SMART" id="SM00829"/>
    </source>
</evidence>
<keyword evidence="8" id="KW-1185">Reference proteome</keyword>
<evidence type="ECO:0000256" key="4">
    <source>
        <dbReference type="ARBA" id="ARBA00023002"/>
    </source>
</evidence>
<feature type="domain" description="Enoyl reductase (ER)" evidence="6">
    <location>
        <begin position="8"/>
        <end position="349"/>
    </location>
</feature>
<dbReference type="SUPFAM" id="SSF51735">
    <property type="entry name" value="NAD(P)-binding Rossmann-fold domains"/>
    <property type="match status" value="1"/>
</dbReference>
<evidence type="ECO:0000256" key="3">
    <source>
        <dbReference type="ARBA" id="ARBA00022833"/>
    </source>
</evidence>
<dbReference type="InterPro" id="IPR011032">
    <property type="entry name" value="GroES-like_sf"/>
</dbReference>
<comment type="similarity">
    <text evidence="5">Belongs to the zinc-containing alcohol dehydrogenase family.</text>
</comment>
<dbReference type="Gene3D" id="3.40.50.720">
    <property type="entry name" value="NAD(P)-binding Rossmann-like Domain"/>
    <property type="match status" value="1"/>
</dbReference>
<dbReference type="Gene3D" id="3.90.180.10">
    <property type="entry name" value="Medium-chain alcohol dehydrogenases, catalytic domain"/>
    <property type="match status" value="1"/>
</dbReference>
<proteinExistence type="inferred from homology"/>
<dbReference type="Proteomes" id="UP000829069">
    <property type="component" value="Chromosome"/>
</dbReference>
<dbReference type="InterPro" id="IPR020843">
    <property type="entry name" value="ER"/>
</dbReference>
<dbReference type="EMBL" id="CP093326">
    <property type="protein sequence ID" value="UNK45351.1"/>
    <property type="molecule type" value="Genomic_DNA"/>
</dbReference>
<dbReference type="SMART" id="SM00829">
    <property type="entry name" value="PKS_ER"/>
    <property type="match status" value="1"/>
</dbReference>
<evidence type="ECO:0000256" key="2">
    <source>
        <dbReference type="ARBA" id="ARBA00022723"/>
    </source>
</evidence>
<evidence type="ECO:0000313" key="7">
    <source>
        <dbReference type="EMBL" id="UNK45351.1"/>
    </source>
</evidence>
<name>A0ABY3W5W5_9MICC</name>
<dbReference type="PANTHER" id="PTHR42813:SF2">
    <property type="entry name" value="DEHYDROGENASE, ZINC-CONTAINING, PUTATIVE (AFU_ORTHOLOGUE AFUA_2G02810)-RELATED"/>
    <property type="match status" value="1"/>
</dbReference>
<dbReference type="InterPro" id="IPR036291">
    <property type="entry name" value="NAD(P)-bd_dom_sf"/>
</dbReference>
<dbReference type="InterPro" id="IPR013149">
    <property type="entry name" value="ADH-like_C"/>
</dbReference>
<keyword evidence="3 5" id="KW-0862">Zinc</keyword>
<protein>
    <submittedName>
        <fullName evidence="7">Zinc-dependent alcohol dehydrogenase family protein</fullName>
    </submittedName>
</protein>
<dbReference type="RefSeq" id="WP_241913592.1">
    <property type="nucleotide sequence ID" value="NZ_CP093326.1"/>
</dbReference>
<keyword evidence="2 5" id="KW-0479">Metal-binding</keyword>
<evidence type="ECO:0000313" key="8">
    <source>
        <dbReference type="Proteomes" id="UP000829069"/>
    </source>
</evidence>
<keyword evidence="4" id="KW-0560">Oxidoreductase</keyword>
<sequence length="351" mass="36121">MRAAIIHGPGDIRVEDRPDPKILTPTDAVVRVTASCVCGSDLWPYRGAREPGDPHPIGHEFIGIVEAIGDQVRTLSVGDLVIAPWAISCGQCPACRDGVQTSCGHRASWGGSDEHGLPVDGGQSEAVRVPLADGTLVAVPGVSQPDDALAKSLLTLSDVMGTGHHAALSAKAGPGRTVVVVGDGAVGLCAVLAAKRLGAERIIAMSRHADRAALAREFGATDIVAERGKAAADQVKALLGGVLADSVLECVGTAESMDQALRCTRPGGAVGFVGVPVGGAELPVWTLFRKNIAVAGGAAPTREYLPELLEDVLAGTINPGKVFDAVMPLEAAAKAYSAMDERRAIKVLLRP</sequence>
<dbReference type="Pfam" id="PF08240">
    <property type="entry name" value="ADH_N"/>
    <property type="match status" value="1"/>
</dbReference>
<evidence type="ECO:0000256" key="5">
    <source>
        <dbReference type="RuleBase" id="RU361277"/>
    </source>
</evidence>
<dbReference type="InterPro" id="IPR002328">
    <property type="entry name" value="ADH_Zn_CS"/>
</dbReference>